<name>A0ABD3JUJ1_EUCGL</name>
<organism evidence="1 3">
    <name type="scientific">Eucalyptus globulus</name>
    <name type="common">Tasmanian blue gum</name>
    <dbReference type="NCBI Taxonomy" id="34317"/>
    <lineage>
        <taxon>Eukaryota</taxon>
        <taxon>Viridiplantae</taxon>
        <taxon>Streptophyta</taxon>
        <taxon>Embryophyta</taxon>
        <taxon>Tracheophyta</taxon>
        <taxon>Spermatophyta</taxon>
        <taxon>Magnoliopsida</taxon>
        <taxon>eudicotyledons</taxon>
        <taxon>Gunneridae</taxon>
        <taxon>Pentapetalae</taxon>
        <taxon>rosids</taxon>
        <taxon>malvids</taxon>
        <taxon>Myrtales</taxon>
        <taxon>Myrtaceae</taxon>
        <taxon>Myrtoideae</taxon>
        <taxon>Eucalypteae</taxon>
        <taxon>Eucalyptus</taxon>
    </lineage>
</organism>
<evidence type="ECO:0000313" key="3">
    <source>
        <dbReference type="Proteomes" id="UP001634007"/>
    </source>
</evidence>
<dbReference type="EMBL" id="JBJKBG010000007">
    <property type="protein sequence ID" value="KAL3729456.1"/>
    <property type="molecule type" value="Genomic_DNA"/>
</dbReference>
<dbReference type="Proteomes" id="UP001634007">
    <property type="component" value="Unassembled WGS sequence"/>
</dbReference>
<accession>A0ABD3JUJ1</accession>
<evidence type="ECO:0000313" key="2">
    <source>
        <dbReference type="EMBL" id="KAL3729458.1"/>
    </source>
</evidence>
<evidence type="ECO:0000313" key="1">
    <source>
        <dbReference type="EMBL" id="KAL3729456.1"/>
    </source>
</evidence>
<gene>
    <name evidence="1" type="ORF">ACJRO7_026557</name>
    <name evidence="2" type="ORF">ACJRO7_026559</name>
</gene>
<proteinExistence type="predicted"/>
<sequence length="165" mass="18497">MASQRKNEEGIFDTVCETSDDGREVLPESGIYWNLDQGWVSESLSHGNGGPIRHPHLFQRCHRETAHMIMGLVNGSGWASMSSHVTRITHLRLCVNKRPNYGYSFQGGAGPDEHYHPFSRGMNNIQPLPNIEVVMALNANVQLGDGVDDPEDIMLINFFCHILRP</sequence>
<protein>
    <submittedName>
        <fullName evidence="1">Uncharacterized protein</fullName>
    </submittedName>
</protein>
<comment type="caution">
    <text evidence="1">The sequence shown here is derived from an EMBL/GenBank/DDBJ whole genome shotgun (WGS) entry which is preliminary data.</text>
</comment>
<dbReference type="EMBL" id="JBJKBG010000007">
    <property type="protein sequence ID" value="KAL3729458.1"/>
    <property type="molecule type" value="Genomic_DNA"/>
</dbReference>
<reference evidence="1 3" key="1">
    <citation type="submission" date="2024-11" db="EMBL/GenBank/DDBJ databases">
        <title>Chromosome-level genome assembly of Eucalyptus globulus Labill. provides insights into its genome evolution.</title>
        <authorList>
            <person name="Li X."/>
        </authorList>
    </citation>
    <scope>NUCLEOTIDE SEQUENCE [LARGE SCALE GENOMIC DNA]</scope>
    <source>
        <strain evidence="1">CL2024</strain>
        <tissue evidence="1">Fresh tender leaves</tissue>
    </source>
</reference>
<keyword evidence="3" id="KW-1185">Reference proteome</keyword>
<dbReference type="AlphaFoldDB" id="A0ABD3JUJ1"/>